<evidence type="ECO:0000313" key="11">
    <source>
        <dbReference type="Proteomes" id="UP000694844"/>
    </source>
</evidence>
<feature type="region of interest" description="Disordered" evidence="9">
    <location>
        <begin position="523"/>
        <end position="546"/>
    </location>
</feature>
<dbReference type="OrthoDB" id="10261027at2759"/>
<evidence type="ECO:0000256" key="9">
    <source>
        <dbReference type="SAM" id="MobiDB-lite"/>
    </source>
</evidence>
<dbReference type="InterPro" id="IPR008271">
    <property type="entry name" value="Ser/Thr_kinase_AS"/>
</dbReference>
<dbReference type="KEGG" id="cvn:111103827"/>
<dbReference type="GO" id="GO:0006955">
    <property type="term" value="P:immune response"/>
    <property type="evidence" value="ECO:0007669"/>
    <property type="project" value="TreeGrafter"/>
</dbReference>
<evidence type="ECO:0000256" key="4">
    <source>
        <dbReference type="ARBA" id="ARBA00022741"/>
    </source>
</evidence>
<keyword evidence="5" id="KW-0418">Kinase</keyword>
<dbReference type="GO" id="GO:0005524">
    <property type="term" value="F:ATP binding"/>
    <property type="evidence" value="ECO:0007669"/>
    <property type="project" value="UniProtKB-UniRule"/>
</dbReference>
<dbReference type="InterPro" id="IPR017441">
    <property type="entry name" value="Protein_kinase_ATP_BS"/>
</dbReference>
<dbReference type="PANTHER" id="PTHR46716:SF1">
    <property type="entry name" value="MITOGEN-ACTIVATED PROTEIN KINASE KINASE KINASE 7"/>
    <property type="match status" value="1"/>
</dbReference>
<evidence type="ECO:0000256" key="1">
    <source>
        <dbReference type="ARBA" id="ARBA00006529"/>
    </source>
</evidence>
<evidence type="ECO:0000256" key="7">
    <source>
        <dbReference type="PROSITE-ProRule" id="PRU10141"/>
    </source>
</evidence>
<keyword evidence="8" id="KW-0175">Coiled coil</keyword>
<dbReference type="FunFam" id="3.30.200.20:FF:000152">
    <property type="entry name" value="Mitogen-activated protein kinase kinase kinase 7"/>
    <property type="match status" value="1"/>
</dbReference>
<protein>
    <submittedName>
        <fullName evidence="12">Mitogen-activated protein kinase kinase kinase 7-like isoform X1</fullName>
    </submittedName>
</protein>
<dbReference type="GO" id="GO:0019899">
    <property type="term" value="F:enzyme binding"/>
    <property type="evidence" value="ECO:0007669"/>
    <property type="project" value="UniProtKB-ARBA"/>
</dbReference>
<dbReference type="AlphaFoldDB" id="A0A8B8AS88"/>
<feature type="domain" description="Protein kinase" evidence="10">
    <location>
        <begin position="18"/>
        <end position="291"/>
    </location>
</feature>
<sequence length="703" mass="77701">MDTPQPHGFVEEIKFHELQCQEVVGKGAFGVVSRAKWRGKEVAVKLIETESERKAFATELKQLSRVGHPNIVKLYGACKEPPTVCLVMEYAEGGSLYNVLHGAGPQPTYTAAHAMSWALQCSKGVEYLHGMKPKALIHRDLKPPNLLLIMGGTVLKICDFGTACDIQTHMTNNKGSAAWMAPEVFEGSNYSEKCDVFSWGIVSFLIGSNYSEKCDVFSWGIIFWEVITRRKPFDEIGGPAFRIMWAVHNGTRPPLIRNLPKPLEILMTRCWHGNPAERPSMAEVCRIMTYMFQFFSGADKPLEYPPCSESSDSPDWTFSSRPNSMAFSSPPSTYNTSAPASESRSDTLINPDTYIQGDPPPIPPRGNPPPVVEYLNEVARGQMSAPASLAASRESLAEGRAGTPVEQYKRYSADLTRLSEGDILTQGSNGSSSSSGSHKGHRRAGSHGTYILFSGGNPLHNAAITGRTHRRGGSDEVTQIRLGLSSSPVFVNVNPSHQPFVTSPSSNNSNMPHVNTFPGTLHSPSHENTLPQRSISHTPPEAERISNIGPRHQSWTAEMGILPLLPSDGQQPSNSTSGDPQQSTGTGLSNTDNFAMSLVLQSLDHQLQPLAPCPTSVESMEIFQQHCKLAEEYLKVQTELSLLVQRKNDLIKEFEQDEHNQMCSTRLAEEFKQLREENESLTLLHKNLNQQVDQIRNEQQKRR</sequence>
<dbReference type="Pfam" id="PF00069">
    <property type="entry name" value="Pkinase"/>
    <property type="match status" value="1"/>
</dbReference>
<dbReference type="RefSeq" id="XP_022293069.1">
    <property type="nucleotide sequence ID" value="XM_022437361.1"/>
</dbReference>
<feature type="compositionally biased region" description="Polar residues" evidence="9">
    <location>
        <begin position="523"/>
        <end position="537"/>
    </location>
</feature>
<dbReference type="InterPro" id="IPR001245">
    <property type="entry name" value="Ser-Thr/Tyr_kinase_cat_dom"/>
</dbReference>
<reference evidence="12" key="1">
    <citation type="submission" date="2025-08" db="UniProtKB">
        <authorList>
            <consortium name="RefSeq"/>
        </authorList>
    </citation>
    <scope>IDENTIFICATION</scope>
    <source>
        <tissue evidence="12">Whole sample</tissue>
    </source>
</reference>
<keyword evidence="11" id="KW-1185">Reference proteome</keyword>
<gene>
    <name evidence="12" type="primary">LOC111103827</name>
</gene>
<evidence type="ECO:0000256" key="2">
    <source>
        <dbReference type="ARBA" id="ARBA00022527"/>
    </source>
</evidence>
<keyword evidence="4 7" id="KW-0547">Nucleotide-binding</keyword>
<evidence type="ECO:0000256" key="3">
    <source>
        <dbReference type="ARBA" id="ARBA00022679"/>
    </source>
</evidence>
<evidence type="ECO:0000256" key="6">
    <source>
        <dbReference type="ARBA" id="ARBA00022840"/>
    </source>
</evidence>
<name>A0A8B8AS88_CRAVI</name>
<feature type="compositionally biased region" description="Polar residues" evidence="9">
    <location>
        <begin position="308"/>
        <end position="350"/>
    </location>
</feature>
<feature type="compositionally biased region" description="Polar residues" evidence="9">
    <location>
        <begin position="568"/>
        <end position="590"/>
    </location>
</feature>
<dbReference type="Gene3D" id="1.10.510.10">
    <property type="entry name" value="Transferase(Phosphotransferase) domain 1"/>
    <property type="match status" value="2"/>
</dbReference>
<keyword evidence="6 7" id="KW-0067">ATP-binding</keyword>
<dbReference type="InterPro" id="IPR000719">
    <property type="entry name" value="Prot_kinase_dom"/>
</dbReference>
<evidence type="ECO:0000256" key="5">
    <source>
        <dbReference type="ARBA" id="ARBA00022777"/>
    </source>
</evidence>
<dbReference type="SMART" id="SM00220">
    <property type="entry name" value="S_TKc"/>
    <property type="match status" value="1"/>
</dbReference>
<dbReference type="GO" id="GO:0004709">
    <property type="term" value="F:MAP kinase kinase kinase activity"/>
    <property type="evidence" value="ECO:0007669"/>
    <property type="project" value="TreeGrafter"/>
</dbReference>
<organism evidence="11 12">
    <name type="scientific">Crassostrea virginica</name>
    <name type="common">Eastern oyster</name>
    <dbReference type="NCBI Taxonomy" id="6565"/>
    <lineage>
        <taxon>Eukaryota</taxon>
        <taxon>Metazoa</taxon>
        <taxon>Spiralia</taxon>
        <taxon>Lophotrochozoa</taxon>
        <taxon>Mollusca</taxon>
        <taxon>Bivalvia</taxon>
        <taxon>Autobranchia</taxon>
        <taxon>Pteriomorphia</taxon>
        <taxon>Ostreida</taxon>
        <taxon>Ostreoidea</taxon>
        <taxon>Ostreidae</taxon>
        <taxon>Crassostrea</taxon>
    </lineage>
</organism>
<proteinExistence type="inferred from homology"/>
<dbReference type="GO" id="GO:0043123">
    <property type="term" value="P:positive regulation of canonical NF-kappaB signal transduction"/>
    <property type="evidence" value="ECO:0007669"/>
    <property type="project" value="TreeGrafter"/>
</dbReference>
<feature type="compositionally biased region" description="Low complexity" evidence="9">
    <location>
        <begin position="427"/>
        <end position="437"/>
    </location>
</feature>
<dbReference type="PROSITE" id="PS00108">
    <property type="entry name" value="PROTEIN_KINASE_ST"/>
    <property type="match status" value="1"/>
</dbReference>
<evidence type="ECO:0000259" key="10">
    <source>
        <dbReference type="PROSITE" id="PS50011"/>
    </source>
</evidence>
<dbReference type="Pfam" id="PF07714">
    <property type="entry name" value="PK_Tyr_Ser-Thr"/>
    <property type="match status" value="1"/>
</dbReference>
<dbReference type="Proteomes" id="UP000694844">
    <property type="component" value="Chromosome 7"/>
</dbReference>
<dbReference type="InterPro" id="IPR011009">
    <property type="entry name" value="Kinase-like_dom_sf"/>
</dbReference>
<dbReference type="PANTHER" id="PTHR46716">
    <property type="entry name" value="MITOGEN-ACTIVATED PROTEIN KINASE KINASE KINASE 7"/>
    <property type="match status" value="1"/>
</dbReference>
<accession>A0A8B8AS88</accession>
<feature type="region of interest" description="Disordered" evidence="9">
    <location>
        <begin position="563"/>
        <end position="590"/>
    </location>
</feature>
<dbReference type="GeneID" id="111103827"/>
<evidence type="ECO:0000313" key="12">
    <source>
        <dbReference type="RefSeq" id="XP_022293069.1"/>
    </source>
</evidence>
<dbReference type="SUPFAM" id="SSF56112">
    <property type="entry name" value="Protein kinase-like (PK-like)"/>
    <property type="match status" value="2"/>
</dbReference>
<keyword evidence="3" id="KW-0808">Transferase</keyword>
<keyword evidence="2" id="KW-0723">Serine/threonine-protein kinase</keyword>
<dbReference type="GO" id="GO:0007254">
    <property type="term" value="P:JNK cascade"/>
    <property type="evidence" value="ECO:0007669"/>
    <property type="project" value="TreeGrafter"/>
</dbReference>
<dbReference type="CDD" id="cd14058">
    <property type="entry name" value="STKc_TAK1"/>
    <property type="match status" value="1"/>
</dbReference>
<comment type="similarity">
    <text evidence="1">Belongs to the protein kinase superfamily. STE Ser/Thr protein kinase family. MAP kinase kinase kinase subfamily.</text>
</comment>
<evidence type="ECO:0000256" key="8">
    <source>
        <dbReference type="SAM" id="Coils"/>
    </source>
</evidence>
<feature type="region of interest" description="Disordered" evidence="9">
    <location>
        <begin position="306"/>
        <end position="368"/>
    </location>
</feature>
<feature type="compositionally biased region" description="Pro residues" evidence="9">
    <location>
        <begin position="358"/>
        <end position="368"/>
    </location>
</feature>
<dbReference type="PROSITE" id="PS50011">
    <property type="entry name" value="PROTEIN_KINASE_DOM"/>
    <property type="match status" value="1"/>
</dbReference>
<feature type="binding site" evidence="7">
    <location>
        <position position="45"/>
    </location>
    <ligand>
        <name>ATP</name>
        <dbReference type="ChEBI" id="CHEBI:30616"/>
    </ligand>
</feature>
<feature type="region of interest" description="Disordered" evidence="9">
    <location>
        <begin position="419"/>
        <end position="448"/>
    </location>
</feature>
<dbReference type="Gene3D" id="3.30.200.20">
    <property type="entry name" value="Phosphorylase Kinase, domain 1"/>
    <property type="match status" value="1"/>
</dbReference>
<dbReference type="PROSITE" id="PS00107">
    <property type="entry name" value="PROTEIN_KINASE_ATP"/>
    <property type="match status" value="1"/>
</dbReference>
<feature type="coiled-coil region" evidence="8">
    <location>
        <begin position="664"/>
        <end position="698"/>
    </location>
</feature>